<keyword evidence="3" id="KW-0789">Thiol protease inhibitor</keyword>
<dbReference type="GO" id="GO:0005615">
    <property type="term" value="C:extracellular space"/>
    <property type="evidence" value="ECO:0007669"/>
    <property type="project" value="TreeGrafter"/>
</dbReference>
<dbReference type="GO" id="GO:0005737">
    <property type="term" value="C:cytoplasm"/>
    <property type="evidence" value="ECO:0007669"/>
    <property type="project" value="TreeGrafter"/>
</dbReference>
<feature type="domain" description="Cystatin" evidence="4">
    <location>
        <begin position="1"/>
        <end position="113"/>
    </location>
</feature>
<dbReference type="CDD" id="cd00042">
    <property type="entry name" value="CY"/>
    <property type="match status" value="1"/>
</dbReference>
<feature type="non-terminal residue" evidence="5">
    <location>
        <position position="1"/>
    </location>
</feature>
<dbReference type="Pfam" id="PF00031">
    <property type="entry name" value="Cystatin"/>
    <property type="match status" value="1"/>
</dbReference>
<reference evidence="5" key="1">
    <citation type="submission" date="2023-06" db="EMBL/GenBank/DDBJ databases">
        <authorList>
            <person name="Delattre M."/>
        </authorList>
    </citation>
    <scope>NUCLEOTIDE SEQUENCE</scope>
    <source>
        <strain evidence="5">AF72</strain>
    </source>
</reference>
<dbReference type="PANTHER" id="PTHR46186:SF2">
    <property type="entry name" value="CYSTATIN"/>
    <property type="match status" value="1"/>
</dbReference>
<gene>
    <name evidence="5" type="ORF">MSPICULIGERA_LOCUS18190</name>
</gene>
<evidence type="ECO:0000256" key="3">
    <source>
        <dbReference type="ARBA" id="ARBA00022704"/>
    </source>
</evidence>
<sequence length="122" mass="13863">MAGAANQVQNLDDPEHFDRAFKAINQKVNVEGNHAYHKVPIKLLNAKTQVVSGALYHYDVLVGDSDTKKSDADPQSLSKENLKYSQGGKREVYKVKVWEQPWKDFVEYTVEKERDVAADEQI</sequence>
<dbReference type="EMBL" id="CATQJA010002657">
    <property type="protein sequence ID" value="CAJ0579987.1"/>
    <property type="molecule type" value="Genomic_DNA"/>
</dbReference>
<dbReference type="InterPro" id="IPR000010">
    <property type="entry name" value="Cystatin_dom"/>
</dbReference>
<dbReference type="InterPro" id="IPR046350">
    <property type="entry name" value="Cystatin_sf"/>
</dbReference>
<dbReference type="SMART" id="SM00043">
    <property type="entry name" value="CY"/>
    <property type="match status" value="1"/>
</dbReference>
<dbReference type="Gene3D" id="3.10.450.10">
    <property type="match status" value="1"/>
</dbReference>
<dbReference type="AlphaFoldDB" id="A0AA36D536"/>
<keyword evidence="6" id="KW-1185">Reference proteome</keyword>
<dbReference type="GO" id="GO:0004869">
    <property type="term" value="F:cysteine-type endopeptidase inhibitor activity"/>
    <property type="evidence" value="ECO:0007669"/>
    <property type="project" value="UniProtKB-KW"/>
</dbReference>
<name>A0AA36D536_9BILA</name>
<proteinExistence type="inferred from homology"/>
<evidence type="ECO:0000259" key="4">
    <source>
        <dbReference type="SMART" id="SM00043"/>
    </source>
</evidence>
<protein>
    <recommendedName>
        <fullName evidence="4">Cystatin domain-containing protein</fullName>
    </recommendedName>
</protein>
<comment type="similarity">
    <text evidence="1">Belongs to the cystatin family.</text>
</comment>
<dbReference type="GO" id="GO:0031982">
    <property type="term" value="C:vesicle"/>
    <property type="evidence" value="ECO:0007669"/>
    <property type="project" value="TreeGrafter"/>
</dbReference>
<dbReference type="PANTHER" id="PTHR46186">
    <property type="entry name" value="CYSTATIN"/>
    <property type="match status" value="1"/>
</dbReference>
<organism evidence="5 6">
    <name type="scientific">Mesorhabditis spiculigera</name>
    <dbReference type="NCBI Taxonomy" id="96644"/>
    <lineage>
        <taxon>Eukaryota</taxon>
        <taxon>Metazoa</taxon>
        <taxon>Ecdysozoa</taxon>
        <taxon>Nematoda</taxon>
        <taxon>Chromadorea</taxon>
        <taxon>Rhabditida</taxon>
        <taxon>Rhabditina</taxon>
        <taxon>Rhabditomorpha</taxon>
        <taxon>Rhabditoidea</taxon>
        <taxon>Rhabditidae</taxon>
        <taxon>Mesorhabditinae</taxon>
        <taxon>Mesorhabditis</taxon>
    </lineage>
</organism>
<dbReference type="SUPFAM" id="SSF54403">
    <property type="entry name" value="Cystatin/monellin"/>
    <property type="match status" value="1"/>
</dbReference>
<keyword evidence="2" id="KW-0646">Protease inhibitor</keyword>
<evidence type="ECO:0000256" key="1">
    <source>
        <dbReference type="ARBA" id="ARBA00009403"/>
    </source>
</evidence>
<dbReference type="Proteomes" id="UP001177023">
    <property type="component" value="Unassembled WGS sequence"/>
</dbReference>
<accession>A0AA36D536</accession>
<evidence type="ECO:0000313" key="6">
    <source>
        <dbReference type="Proteomes" id="UP001177023"/>
    </source>
</evidence>
<evidence type="ECO:0000256" key="2">
    <source>
        <dbReference type="ARBA" id="ARBA00022690"/>
    </source>
</evidence>
<evidence type="ECO:0000313" key="5">
    <source>
        <dbReference type="EMBL" id="CAJ0579987.1"/>
    </source>
</evidence>
<comment type="caution">
    <text evidence="5">The sequence shown here is derived from an EMBL/GenBank/DDBJ whole genome shotgun (WGS) entry which is preliminary data.</text>
</comment>